<dbReference type="eggNOG" id="COG0757">
    <property type="taxonomic scope" value="Bacteria"/>
</dbReference>
<keyword evidence="6 7" id="KW-0456">Lyase</keyword>
<feature type="binding site" evidence="7 9">
    <location>
        <position position="95"/>
    </location>
    <ligand>
        <name>substrate</name>
    </ligand>
</feature>
<dbReference type="STRING" id="671143.DAMO_1401"/>
<evidence type="ECO:0000256" key="2">
    <source>
        <dbReference type="ARBA" id="ARBA00004902"/>
    </source>
</evidence>
<comment type="function">
    <text evidence="7">Catalyzes a trans-dehydration via an enolate intermediate.</text>
</comment>
<dbReference type="InterPro" id="IPR018509">
    <property type="entry name" value="DHquinase_II_CS"/>
</dbReference>
<evidence type="ECO:0000256" key="1">
    <source>
        <dbReference type="ARBA" id="ARBA00001864"/>
    </source>
</evidence>
<dbReference type="InterPro" id="IPR001874">
    <property type="entry name" value="DHquinase_II"/>
</dbReference>
<evidence type="ECO:0000256" key="7">
    <source>
        <dbReference type="HAMAP-Rule" id="MF_00169"/>
    </source>
</evidence>
<organism evidence="11 12">
    <name type="scientific">Methylomirabilis oxygeniifera</name>
    <dbReference type="NCBI Taxonomy" id="671143"/>
    <lineage>
        <taxon>Bacteria</taxon>
        <taxon>Candidatus Methylomirabilota</taxon>
        <taxon>Candidatus Methylomirabilia</taxon>
        <taxon>Candidatus Methylomirabilales</taxon>
        <taxon>Candidatus Methylomirabilaceae</taxon>
        <taxon>Candidatus Methylomirabilis</taxon>
    </lineage>
</organism>
<evidence type="ECO:0000256" key="10">
    <source>
        <dbReference type="PIRSR" id="PIRSR001399-3"/>
    </source>
</evidence>
<feature type="binding site" evidence="7 9">
    <location>
        <begin position="109"/>
        <end position="110"/>
    </location>
    <ligand>
        <name>substrate</name>
    </ligand>
</feature>
<dbReference type="GO" id="GO:0009073">
    <property type="term" value="P:aromatic amino acid family biosynthetic process"/>
    <property type="evidence" value="ECO:0007669"/>
    <property type="project" value="UniProtKB-KW"/>
</dbReference>
<dbReference type="NCBIfam" id="TIGR01088">
    <property type="entry name" value="aroQ"/>
    <property type="match status" value="1"/>
</dbReference>
<dbReference type="SUPFAM" id="SSF52304">
    <property type="entry name" value="Type II 3-dehydroquinate dehydratase"/>
    <property type="match status" value="1"/>
</dbReference>
<dbReference type="Gene3D" id="3.40.50.9100">
    <property type="entry name" value="Dehydroquinase, class II"/>
    <property type="match status" value="1"/>
</dbReference>
<dbReference type="NCBIfam" id="NF003805">
    <property type="entry name" value="PRK05395.1-2"/>
    <property type="match status" value="1"/>
</dbReference>
<dbReference type="NCBIfam" id="NF003807">
    <property type="entry name" value="PRK05395.1-4"/>
    <property type="match status" value="1"/>
</dbReference>
<dbReference type="InterPro" id="IPR036441">
    <property type="entry name" value="DHquinase_II_sf"/>
</dbReference>
<proteinExistence type="inferred from homology"/>
<evidence type="ECO:0000256" key="8">
    <source>
        <dbReference type="PIRSR" id="PIRSR001399-1"/>
    </source>
</evidence>
<dbReference type="GO" id="GO:0003855">
    <property type="term" value="F:3-dehydroquinate dehydratase activity"/>
    <property type="evidence" value="ECO:0007669"/>
    <property type="project" value="UniProtKB-UniRule"/>
</dbReference>
<sequence length="156" mass="16996">MNDATPGAGRRILVLNGPNLNLLGRREPDQYGRTTLKEIEDELKSCAASRGVEIRFIQSNHEGELIDAIHHAIGWADVMIVNAAGLTHSSVGLRDAIVGAAIPAIEVHLSNIYRREEFRHRSFIADVAVGQITGFGAFSYRLGLEAALQLLDQKGL</sequence>
<gene>
    <name evidence="7 11" type="primary">aroQ</name>
    <name evidence="11" type="ORF">DAMO_1401</name>
</gene>
<evidence type="ECO:0000256" key="6">
    <source>
        <dbReference type="ARBA" id="ARBA00023239"/>
    </source>
</evidence>
<dbReference type="Proteomes" id="UP000006898">
    <property type="component" value="Chromosome"/>
</dbReference>
<dbReference type="GO" id="GO:0019631">
    <property type="term" value="P:quinate catabolic process"/>
    <property type="evidence" value="ECO:0007669"/>
    <property type="project" value="TreeGrafter"/>
</dbReference>
<dbReference type="NCBIfam" id="NF003806">
    <property type="entry name" value="PRK05395.1-3"/>
    <property type="match status" value="1"/>
</dbReference>
<feature type="active site" description="Proton acceptor" evidence="7 8">
    <location>
        <position position="31"/>
    </location>
</feature>
<accession>D5MFD2</accession>
<evidence type="ECO:0000313" key="11">
    <source>
        <dbReference type="EMBL" id="CBE68461.1"/>
    </source>
</evidence>
<dbReference type="PANTHER" id="PTHR21272">
    <property type="entry name" value="CATABOLIC 3-DEHYDROQUINASE"/>
    <property type="match status" value="1"/>
</dbReference>
<dbReference type="Pfam" id="PF01220">
    <property type="entry name" value="DHquinase_II"/>
    <property type="match status" value="1"/>
</dbReference>
<dbReference type="UniPathway" id="UPA00053">
    <property type="reaction ID" value="UER00086"/>
</dbReference>
<dbReference type="CDD" id="cd00466">
    <property type="entry name" value="DHQase_II"/>
    <property type="match status" value="1"/>
</dbReference>
<dbReference type="EMBL" id="FP565575">
    <property type="protein sequence ID" value="CBE68461.1"/>
    <property type="molecule type" value="Genomic_DNA"/>
</dbReference>
<evidence type="ECO:0000256" key="3">
    <source>
        <dbReference type="ARBA" id="ARBA00011037"/>
    </source>
</evidence>
<protein>
    <recommendedName>
        <fullName evidence="5 7">3-dehydroquinate dehydratase</fullName>
        <shortName evidence="7">3-dehydroquinase</shortName>
        <ecNumber evidence="5 7">4.2.1.10</ecNumber>
    </recommendedName>
    <alternativeName>
        <fullName evidence="7">Type II DHQase</fullName>
    </alternativeName>
</protein>
<feature type="binding site" evidence="7 9">
    <location>
        <position position="88"/>
    </location>
    <ligand>
        <name>substrate</name>
    </ligand>
</feature>
<dbReference type="HOGENOM" id="CLU_090968_1_0_0"/>
<dbReference type="PROSITE" id="PS01029">
    <property type="entry name" value="DEHYDROQUINASE_II"/>
    <property type="match status" value="1"/>
</dbReference>
<dbReference type="GO" id="GO:0008652">
    <property type="term" value="P:amino acid biosynthetic process"/>
    <property type="evidence" value="ECO:0007669"/>
    <property type="project" value="UniProtKB-KW"/>
</dbReference>
<dbReference type="KEGG" id="mox:DAMO_1401"/>
<feature type="active site" description="Proton donor" evidence="7 8">
    <location>
        <position position="108"/>
    </location>
</feature>
<evidence type="ECO:0000256" key="4">
    <source>
        <dbReference type="ARBA" id="ARBA00011193"/>
    </source>
</evidence>
<reference evidence="11 12" key="1">
    <citation type="journal article" date="2010" name="Nature">
        <title>Nitrite-driven anaerobic methane oxidation by oxygenic bacteria.</title>
        <authorList>
            <person name="Ettwig K.F."/>
            <person name="Butler M.K."/>
            <person name="Le Paslier D."/>
            <person name="Pelletier E."/>
            <person name="Mangenot S."/>
            <person name="Kuypers M.M.M."/>
            <person name="Schreiber F."/>
            <person name="Dutilh B.E."/>
            <person name="Zedelius J."/>
            <person name="de Beer D."/>
            <person name="Gloerich J."/>
            <person name="Wessels H.J.C.T."/>
            <person name="van Allen T."/>
            <person name="Luesken F."/>
            <person name="Wu M."/>
            <person name="van de Pas-Schoonen K.T."/>
            <person name="Op den Camp H.J.M."/>
            <person name="Janssen-Megens E.M."/>
            <person name="Francoijs K-J."/>
            <person name="Stunnenberg H."/>
            <person name="Weissenbach J."/>
            <person name="Jetten M.S.M."/>
            <person name="Strous M."/>
        </authorList>
    </citation>
    <scope>NUCLEOTIDE SEQUENCE [LARGE SCALE GENOMIC DNA]</scope>
</reference>
<dbReference type="AlphaFoldDB" id="D5MFD2"/>
<feature type="binding site" evidence="7 9">
    <location>
        <position position="119"/>
    </location>
    <ligand>
        <name>substrate</name>
    </ligand>
</feature>
<name>D5MFD2_METO1</name>
<comment type="subunit">
    <text evidence="4 7">Homododecamer.</text>
</comment>
<keyword evidence="7" id="KW-0057">Aromatic amino acid biosynthesis</keyword>
<dbReference type="PIRSF" id="PIRSF001399">
    <property type="entry name" value="DHquinase_II"/>
    <property type="match status" value="1"/>
</dbReference>
<dbReference type="PATRIC" id="fig|671143.5.peg.1226"/>
<evidence type="ECO:0000256" key="5">
    <source>
        <dbReference type="ARBA" id="ARBA00012060"/>
    </source>
</evidence>
<dbReference type="GO" id="GO:0009423">
    <property type="term" value="P:chorismate biosynthetic process"/>
    <property type="evidence" value="ECO:0007669"/>
    <property type="project" value="UniProtKB-UniRule"/>
</dbReference>
<keyword evidence="7" id="KW-0028">Amino-acid biosynthesis</keyword>
<evidence type="ECO:0000256" key="9">
    <source>
        <dbReference type="PIRSR" id="PIRSR001399-2"/>
    </source>
</evidence>
<dbReference type="HAMAP" id="MF_00169">
    <property type="entry name" value="AroQ"/>
    <property type="match status" value="1"/>
</dbReference>
<comment type="catalytic activity">
    <reaction evidence="1 7">
        <text>3-dehydroquinate = 3-dehydroshikimate + H2O</text>
        <dbReference type="Rhea" id="RHEA:21096"/>
        <dbReference type="ChEBI" id="CHEBI:15377"/>
        <dbReference type="ChEBI" id="CHEBI:16630"/>
        <dbReference type="ChEBI" id="CHEBI:32364"/>
        <dbReference type="EC" id="4.2.1.10"/>
    </reaction>
</comment>
<comment type="similarity">
    <text evidence="3 7">Belongs to the type-II 3-dehydroquinase family.</text>
</comment>
<dbReference type="PANTHER" id="PTHR21272:SF3">
    <property type="entry name" value="CATABOLIC 3-DEHYDROQUINASE"/>
    <property type="match status" value="1"/>
</dbReference>
<dbReference type="EC" id="4.2.1.10" evidence="5 7"/>
<evidence type="ECO:0000313" key="12">
    <source>
        <dbReference type="Proteomes" id="UP000006898"/>
    </source>
</evidence>
<comment type="pathway">
    <text evidence="2 7">Metabolic intermediate biosynthesis; chorismate biosynthesis; chorismate from D-erythrose 4-phosphate and phosphoenolpyruvate: step 3/7.</text>
</comment>
<feature type="binding site" evidence="7 9">
    <location>
        <position position="82"/>
    </location>
    <ligand>
        <name>substrate</name>
    </ligand>
</feature>
<feature type="site" description="Transition state stabilizer" evidence="7 10">
    <location>
        <position position="26"/>
    </location>
</feature>